<protein>
    <submittedName>
        <fullName evidence="2">Uncharacterized protein</fullName>
    </submittedName>
</protein>
<reference evidence="2 3" key="1">
    <citation type="journal article" date="2016" name="Fungal Biol.">
        <title>The genome of Xylona heveae provides a window into fungal endophytism.</title>
        <authorList>
            <person name="Gazis R."/>
            <person name="Kuo A."/>
            <person name="Riley R."/>
            <person name="LaButti K."/>
            <person name="Lipzen A."/>
            <person name="Lin J."/>
            <person name="Amirebrahimi M."/>
            <person name="Hesse C.N."/>
            <person name="Spatafora J.W."/>
            <person name="Henrissat B."/>
            <person name="Hainaut M."/>
            <person name="Grigoriev I.V."/>
            <person name="Hibbett D.S."/>
        </authorList>
    </citation>
    <scope>NUCLEOTIDE SEQUENCE [LARGE SCALE GENOMIC DNA]</scope>
    <source>
        <strain evidence="2 3">TC161</strain>
    </source>
</reference>
<dbReference type="GeneID" id="28898580"/>
<gene>
    <name evidence="2" type="ORF">L228DRAFT_250953</name>
</gene>
<name>A0A164ZQ29_XYLHT</name>
<dbReference type="InParanoid" id="A0A164ZQ29"/>
<dbReference type="RefSeq" id="XP_018184918.1">
    <property type="nucleotide sequence ID" value="XM_018333443.1"/>
</dbReference>
<accession>A0A164ZQ29</accession>
<organism evidence="2 3">
    <name type="scientific">Xylona heveae (strain CBS 132557 / TC161)</name>
    <dbReference type="NCBI Taxonomy" id="1328760"/>
    <lineage>
        <taxon>Eukaryota</taxon>
        <taxon>Fungi</taxon>
        <taxon>Dikarya</taxon>
        <taxon>Ascomycota</taxon>
        <taxon>Pezizomycotina</taxon>
        <taxon>Xylonomycetes</taxon>
        <taxon>Xylonales</taxon>
        <taxon>Xylonaceae</taxon>
        <taxon>Xylona</taxon>
    </lineage>
</organism>
<evidence type="ECO:0000313" key="3">
    <source>
        <dbReference type="Proteomes" id="UP000076632"/>
    </source>
</evidence>
<dbReference type="AlphaFoldDB" id="A0A164ZQ29"/>
<evidence type="ECO:0000313" key="2">
    <source>
        <dbReference type="EMBL" id="KZF19363.1"/>
    </source>
</evidence>
<evidence type="ECO:0000256" key="1">
    <source>
        <dbReference type="SAM" id="MobiDB-lite"/>
    </source>
</evidence>
<dbReference type="EMBL" id="KV407466">
    <property type="protein sequence ID" value="KZF19363.1"/>
    <property type="molecule type" value="Genomic_DNA"/>
</dbReference>
<dbReference type="Proteomes" id="UP000076632">
    <property type="component" value="Unassembled WGS sequence"/>
</dbReference>
<feature type="compositionally biased region" description="Polar residues" evidence="1">
    <location>
        <begin position="17"/>
        <end position="39"/>
    </location>
</feature>
<feature type="region of interest" description="Disordered" evidence="1">
    <location>
        <begin position="15"/>
        <end position="39"/>
    </location>
</feature>
<keyword evidence="3" id="KW-1185">Reference proteome</keyword>
<proteinExistence type="predicted"/>
<sequence length="62" mass="6743">MHAVVTALEPSLKGTPTAITLQPSQPPSSACGRTSRSDQCPQMKHYQHDLWGESLSTVKYST</sequence>